<dbReference type="Pfam" id="PF00534">
    <property type="entry name" value="Glycos_transf_1"/>
    <property type="match status" value="1"/>
</dbReference>
<dbReference type="CDD" id="cd03809">
    <property type="entry name" value="GT4_MtfB-like"/>
    <property type="match status" value="1"/>
</dbReference>
<dbReference type="Gene3D" id="3.40.50.2000">
    <property type="entry name" value="Glycogen Phosphorylase B"/>
    <property type="match status" value="1"/>
</dbReference>
<accession>A0ABY1Q0W6</accession>
<protein>
    <submittedName>
        <fullName evidence="3">Glycosyltransferase involved in cell wall bisynthesis</fullName>
    </submittedName>
</protein>
<dbReference type="RefSeq" id="WP_283432530.1">
    <property type="nucleotide sequence ID" value="NZ_FXUG01000005.1"/>
</dbReference>
<sequence length="424" mass="47128">MKDSSPNIRVSFDASVLAAAQVNPHARTGVFRVTDRLARFLLQRDDIDLNWIVSGNTDVLPELVQLIQDDPSLKRPIQASLRRRKCIAQAKKIFDYLAAKGLQSQLHWLTSSLASMQSNSTFSACAVSEADILHSPYHALPELDQSPKRPIGFLTVHDLIPIRFPEWFAVGAKQRLLKALASLTPDDWVLCISESTRIDLLNHLPDLNQEQIRVTPLAADSRFQQCNDVSTNTKTRLKYGIPPDCKYFLSVCTLEPRKNLRHLVSVFNEARSNFDSDTRLILAGAKGWEIDELLESLTDTERNQIVVTGYVDDADLSPLYSNAIAFIYPSLYEGFGLPPLEAMQCGTPVIAADNSSLPEVIGDAGILVPANDADELADAMTRVFQDASLRAKMSSAGIQRASQFSWQRCGNLTVQAYQDALRQR</sequence>
<keyword evidence="4" id="KW-1185">Reference proteome</keyword>
<reference evidence="3 4" key="1">
    <citation type="submission" date="2017-05" db="EMBL/GenBank/DDBJ databases">
        <authorList>
            <person name="Varghese N."/>
            <person name="Submissions S."/>
        </authorList>
    </citation>
    <scope>NUCLEOTIDE SEQUENCE [LARGE SCALE GENOMIC DNA]</scope>
    <source>
        <strain evidence="3 4">DSM 25457</strain>
    </source>
</reference>
<evidence type="ECO:0000256" key="1">
    <source>
        <dbReference type="ARBA" id="ARBA00022679"/>
    </source>
</evidence>
<evidence type="ECO:0000313" key="4">
    <source>
        <dbReference type="Proteomes" id="UP001158067"/>
    </source>
</evidence>
<evidence type="ECO:0000259" key="2">
    <source>
        <dbReference type="Pfam" id="PF00534"/>
    </source>
</evidence>
<dbReference type="InterPro" id="IPR001296">
    <property type="entry name" value="Glyco_trans_1"/>
</dbReference>
<feature type="domain" description="Glycosyl transferase family 1" evidence="2">
    <location>
        <begin position="234"/>
        <end position="399"/>
    </location>
</feature>
<keyword evidence="1" id="KW-0808">Transferase</keyword>
<comment type="caution">
    <text evidence="3">The sequence shown here is derived from an EMBL/GenBank/DDBJ whole genome shotgun (WGS) entry which is preliminary data.</text>
</comment>
<dbReference type="SUPFAM" id="SSF53756">
    <property type="entry name" value="UDP-Glycosyltransferase/glycogen phosphorylase"/>
    <property type="match status" value="1"/>
</dbReference>
<dbReference type="PANTHER" id="PTHR46401:SF2">
    <property type="entry name" value="GLYCOSYLTRANSFERASE WBBK-RELATED"/>
    <property type="match status" value="1"/>
</dbReference>
<organism evidence="3 4">
    <name type="scientific">Neorhodopirellula lusitana</name>
    <dbReference type="NCBI Taxonomy" id="445327"/>
    <lineage>
        <taxon>Bacteria</taxon>
        <taxon>Pseudomonadati</taxon>
        <taxon>Planctomycetota</taxon>
        <taxon>Planctomycetia</taxon>
        <taxon>Pirellulales</taxon>
        <taxon>Pirellulaceae</taxon>
        <taxon>Neorhodopirellula</taxon>
    </lineage>
</organism>
<name>A0ABY1Q0W6_9BACT</name>
<evidence type="ECO:0000313" key="3">
    <source>
        <dbReference type="EMBL" id="SMP55936.1"/>
    </source>
</evidence>
<proteinExistence type="predicted"/>
<dbReference type="Proteomes" id="UP001158067">
    <property type="component" value="Unassembled WGS sequence"/>
</dbReference>
<dbReference type="EMBL" id="FXUG01000005">
    <property type="protein sequence ID" value="SMP55936.1"/>
    <property type="molecule type" value="Genomic_DNA"/>
</dbReference>
<gene>
    <name evidence="3" type="ORF">SAMN06265222_10556</name>
</gene>
<dbReference type="PANTHER" id="PTHR46401">
    <property type="entry name" value="GLYCOSYLTRANSFERASE WBBK-RELATED"/>
    <property type="match status" value="1"/>
</dbReference>